<dbReference type="Proteomes" id="UP001246858">
    <property type="component" value="Unassembled WGS sequence"/>
</dbReference>
<keyword evidence="1" id="KW-0645">Protease</keyword>
<comment type="caution">
    <text evidence="1">The sequence shown here is derived from an EMBL/GenBank/DDBJ whole genome shotgun (WGS) entry which is preliminary data.</text>
</comment>
<keyword evidence="1" id="KW-0031">Aminopeptidase</keyword>
<sequence>MKLLPLLLLLFWSDENLFAQKTILDSTAYLIWPVFEGSPLISNDGQFIAYRVSYGPEIKKVKKTFIQSTQMDWKMEFLNVEEIKFTTDNRHCIFKTQGDSLIIIDLIHKVVQTLGGVADFKTSDNESNSWLVYSLIGAKKSIVIKNLITARHLELLDVSNYWLSSSGKKLVFKTKAKNGSEVSLKWLNLQSREIKTIWEGNDLGAVALDFNHDQLAFNCDQSIWYYKMNMAKPISLANLDSAFINKNTSLGDCSAFSVNGDRVYFYLHKSMNAKLQVYKGAPEIWSYNDSKLQAIQEREIAQADRPILAAIQITPFKFIQIGKYPGELLSDNLQNDIIASSYQLDYRSDPVESWWNSHSQTHFDIVNAKTGERRELKFLNGADILDIQVSPKGRYVLFYDAKRQDYFSYDVTSKMKYNLTENLHNKWSFKKADHKYIRGTAGWLPDDQQVLIYDDHDIWKIDLSGKFPPVNITRSYGLKHNVVFSICLDFAEKIVPKNSSLLLTAFDKTTKKNGFYSININEERDPKILSMGSHIYRTNSASSLKVFDFTPIKAKRGNVFLVMRQNATEAPNYYCTRDFKAFKRLTNFEPQKSYNWYTSELLSWDLPRGKTLQGILYKPEGFDPNKKYPIIFYCYEKLSDGLNGFLTPEYSKGRLDVATYVSNGYLVFLPDIVYPQGEPMQGTTDALISAAKYISQFQFVDSTKMGLQGHSFGAIQINYLITQTNLFAAACSAAGVGDWVSRYGSLHGTSTDGYLFSNAADLENEGQLRMDKSLWENLSGYIKNSPVISAHKVVTPLLIMQGKNDPTCSYANILEFFLGLRRLGKKAWMLVYPEGSHSLRGRDSEDFTIRMSQFFDHYLKNMPAPIWMLDGIPAKNRSYNSGLTLDTTGRTPGPGLLMPDQQKKIDSLLHTLPITITLN</sequence>
<keyword evidence="2" id="KW-1185">Reference proteome</keyword>
<accession>A0ACC6L284</accession>
<evidence type="ECO:0000313" key="1">
    <source>
        <dbReference type="EMBL" id="MDR6785709.1"/>
    </source>
</evidence>
<protein>
    <submittedName>
        <fullName evidence="1">Dipeptidyl aminopeptidase/acylaminoacyl peptidase</fullName>
    </submittedName>
</protein>
<reference evidence="1" key="1">
    <citation type="submission" date="2023-07" db="EMBL/GenBank/DDBJ databases">
        <title>Sorghum-associated microbial communities from plants grown in Nebraska, USA.</title>
        <authorList>
            <person name="Schachtman D."/>
        </authorList>
    </citation>
    <scope>NUCLEOTIDE SEQUENCE</scope>
    <source>
        <strain evidence="1">2697</strain>
    </source>
</reference>
<proteinExistence type="predicted"/>
<evidence type="ECO:0000313" key="2">
    <source>
        <dbReference type="Proteomes" id="UP001246858"/>
    </source>
</evidence>
<keyword evidence="1" id="KW-0378">Hydrolase</keyword>
<name>A0ACC6L284_9SPHI</name>
<gene>
    <name evidence="1" type="ORF">J2X78_004301</name>
</gene>
<organism evidence="1 2">
    <name type="scientific">Pedobacter africanus</name>
    <dbReference type="NCBI Taxonomy" id="151894"/>
    <lineage>
        <taxon>Bacteria</taxon>
        <taxon>Pseudomonadati</taxon>
        <taxon>Bacteroidota</taxon>
        <taxon>Sphingobacteriia</taxon>
        <taxon>Sphingobacteriales</taxon>
        <taxon>Sphingobacteriaceae</taxon>
        <taxon>Pedobacter</taxon>
    </lineage>
</organism>
<dbReference type="EMBL" id="JAVDTF010000005">
    <property type="protein sequence ID" value="MDR6785709.1"/>
    <property type="molecule type" value="Genomic_DNA"/>
</dbReference>